<organism evidence="1 2">
    <name type="scientific">Candidatus Nomurabacteria bacterium RIFCSPHIGHO2_01_FULL_40_20</name>
    <dbReference type="NCBI Taxonomy" id="1801738"/>
    <lineage>
        <taxon>Bacteria</taxon>
        <taxon>Candidatus Nomuraibacteriota</taxon>
    </lineage>
</organism>
<protein>
    <submittedName>
        <fullName evidence="1">Uncharacterized protein</fullName>
    </submittedName>
</protein>
<comment type="caution">
    <text evidence="1">The sequence shown here is derived from an EMBL/GenBank/DDBJ whole genome shotgun (WGS) entry which is preliminary data.</text>
</comment>
<dbReference type="Proteomes" id="UP000178985">
    <property type="component" value="Unassembled WGS sequence"/>
</dbReference>
<reference evidence="1 2" key="1">
    <citation type="journal article" date="2016" name="Nat. Commun.">
        <title>Thousands of microbial genomes shed light on interconnected biogeochemical processes in an aquifer system.</title>
        <authorList>
            <person name="Anantharaman K."/>
            <person name="Brown C.T."/>
            <person name="Hug L.A."/>
            <person name="Sharon I."/>
            <person name="Castelle C.J."/>
            <person name="Probst A.J."/>
            <person name="Thomas B.C."/>
            <person name="Singh A."/>
            <person name="Wilkins M.J."/>
            <person name="Karaoz U."/>
            <person name="Brodie E.L."/>
            <person name="Williams K.H."/>
            <person name="Hubbard S.S."/>
            <person name="Banfield J.F."/>
        </authorList>
    </citation>
    <scope>NUCLEOTIDE SEQUENCE [LARGE SCALE GENOMIC DNA]</scope>
</reference>
<proteinExistence type="predicted"/>
<gene>
    <name evidence="1" type="ORF">A2733_00575</name>
</gene>
<evidence type="ECO:0000313" key="1">
    <source>
        <dbReference type="EMBL" id="OGI63642.1"/>
    </source>
</evidence>
<accession>A0A1F6V1Y2</accession>
<dbReference type="AlphaFoldDB" id="A0A1F6V1Y2"/>
<name>A0A1F6V1Y2_9BACT</name>
<sequence>MQTRTLSNLGIFAVPDKVTVTEEKVQKSYVDVHCKPGCGGATCRYFKREVNGFGSMCSKYMYNTGILDNSLLSRENCDGQFVIRRVLSFLESNIGRTVSLNGETMKLKSVSPTQLEHTKILSLFQKKLNGDDIGHTRHLFLDRIKIEERKKKIILHSAGYTLKILKG</sequence>
<dbReference type="EMBL" id="MFTO01000015">
    <property type="protein sequence ID" value="OGI63642.1"/>
    <property type="molecule type" value="Genomic_DNA"/>
</dbReference>
<evidence type="ECO:0000313" key="2">
    <source>
        <dbReference type="Proteomes" id="UP000178985"/>
    </source>
</evidence>